<name>A0A1Z4BTT0_9GAMM</name>
<evidence type="ECO:0000313" key="2">
    <source>
        <dbReference type="Proteomes" id="UP000197019"/>
    </source>
</evidence>
<protein>
    <submittedName>
        <fullName evidence="1">Uncharacterized protein</fullName>
    </submittedName>
</protein>
<proteinExistence type="predicted"/>
<dbReference type="KEGG" id="mpsy:CEK71_00530"/>
<organism evidence="1 2">
    <name type="scientific">Methylovulum psychrotolerans</name>
    <dbReference type="NCBI Taxonomy" id="1704499"/>
    <lineage>
        <taxon>Bacteria</taxon>
        <taxon>Pseudomonadati</taxon>
        <taxon>Pseudomonadota</taxon>
        <taxon>Gammaproteobacteria</taxon>
        <taxon>Methylococcales</taxon>
        <taxon>Methylococcaceae</taxon>
        <taxon>Methylovulum</taxon>
    </lineage>
</organism>
<gene>
    <name evidence="1" type="ORF">CEK71_00530</name>
</gene>
<keyword evidence="2" id="KW-1185">Reference proteome</keyword>
<accession>A0A1Z4BTT0</accession>
<sequence length="69" mass="8349">MYILHLISRYVLVFRWRYAVWIKKADIAISYRCDGTGWRLSAHCFCHSIFGSFRQFMVWSWHSDSLKSN</sequence>
<dbReference type="AlphaFoldDB" id="A0A1Z4BTT0"/>
<dbReference type="Proteomes" id="UP000197019">
    <property type="component" value="Chromosome"/>
</dbReference>
<evidence type="ECO:0000313" key="1">
    <source>
        <dbReference type="EMBL" id="ASF44668.1"/>
    </source>
</evidence>
<dbReference type="EMBL" id="CP022129">
    <property type="protein sequence ID" value="ASF44668.1"/>
    <property type="molecule type" value="Genomic_DNA"/>
</dbReference>
<reference evidence="1 2" key="1">
    <citation type="submission" date="2017-06" db="EMBL/GenBank/DDBJ databases">
        <title>Genome Sequencing of the methanotroph Methylovulum psychrotolerants str. HV10-M2 isolated from a high-altitude environment.</title>
        <authorList>
            <person name="Mateos-Rivera A."/>
        </authorList>
    </citation>
    <scope>NUCLEOTIDE SEQUENCE [LARGE SCALE GENOMIC DNA]</scope>
    <source>
        <strain evidence="1 2">HV10_M2</strain>
    </source>
</reference>